<dbReference type="InterPro" id="IPR049215">
    <property type="entry name" value="DUF6809"/>
</dbReference>
<name>A0A645HUK8_9ZZZZ</name>
<organism evidence="2">
    <name type="scientific">bioreactor metagenome</name>
    <dbReference type="NCBI Taxonomy" id="1076179"/>
    <lineage>
        <taxon>unclassified sequences</taxon>
        <taxon>metagenomes</taxon>
        <taxon>ecological metagenomes</taxon>
    </lineage>
</organism>
<proteinExistence type="predicted"/>
<sequence length="103" mass="12210">MYDYMRALRQRFDTPLECEKLQQELERAHEKLHSQLDGQGRKLLLRLTDLENAIREEASLQSFISGYRLACGIQKELSVRPPYSFDKEEEEHARVLNEEDQPM</sequence>
<feature type="region of interest" description="Disordered" evidence="1">
    <location>
        <begin position="84"/>
        <end position="103"/>
    </location>
</feature>
<gene>
    <name evidence="2" type="ORF">SDC9_190214</name>
</gene>
<evidence type="ECO:0000256" key="1">
    <source>
        <dbReference type="SAM" id="MobiDB-lite"/>
    </source>
</evidence>
<evidence type="ECO:0000313" key="2">
    <source>
        <dbReference type="EMBL" id="MPN42657.1"/>
    </source>
</evidence>
<dbReference type="AlphaFoldDB" id="A0A645HUK8"/>
<dbReference type="EMBL" id="VSSQ01100540">
    <property type="protein sequence ID" value="MPN42657.1"/>
    <property type="molecule type" value="Genomic_DNA"/>
</dbReference>
<accession>A0A645HUK8</accession>
<reference evidence="2" key="1">
    <citation type="submission" date="2019-08" db="EMBL/GenBank/DDBJ databases">
        <authorList>
            <person name="Kucharzyk K."/>
            <person name="Murdoch R.W."/>
            <person name="Higgins S."/>
            <person name="Loffler F."/>
        </authorList>
    </citation>
    <scope>NUCLEOTIDE SEQUENCE</scope>
</reference>
<protein>
    <submittedName>
        <fullName evidence="2">Uncharacterized protein</fullName>
    </submittedName>
</protein>
<dbReference type="Pfam" id="PF20648">
    <property type="entry name" value="DUF6809"/>
    <property type="match status" value="1"/>
</dbReference>
<comment type="caution">
    <text evidence="2">The sequence shown here is derived from an EMBL/GenBank/DDBJ whole genome shotgun (WGS) entry which is preliminary data.</text>
</comment>